<dbReference type="SUPFAM" id="SSF52113">
    <property type="entry name" value="BRCT domain"/>
    <property type="match status" value="1"/>
</dbReference>
<protein>
    <recommendedName>
        <fullName evidence="2">protein-serine/threonine phosphatase</fullName>
        <ecNumber evidence="2">3.1.3.16</ecNumber>
    </recommendedName>
</protein>
<proteinExistence type="predicted"/>
<evidence type="ECO:0000313" key="7">
    <source>
        <dbReference type="EMBL" id="PKI76707.1"/>
    </source>
</evidence>
<dbReference type="GeneID" id="116215125"/>
<dbReference type="STRING" id="22663.A0A2I0L7N0"/>
<dbReference type="EMBL" id="PGOL01000110">
    <property type="protein sequence ID" value="PKI76707.1"/>
    <property type="molecule type" value="Genomic_DNA"/>
</dbReference>
<dbReference type="AlphaFoldDB" id="A0A2I0L7N0"/>
<dbReference type="InterPro" id="IPR004274">
    <property type="entry name" value="FCP1_dom"/>
</dbReference>
<evidence type="ECO:0000313" key="8">
    <source>
        <dbReference type="Proteomes" id="UP000233551"/>
    </source>
</evidence>
<dbReference type="Pfam" id="PF00533">
    <property type="entry name" value="BRCT"/>
    <property type="match status" value="1"/>
</dbReference>
<dbReference type="Gene3D" id="3.40.50.1000">
    <property type="entry name" value="HAD superfamily/HAD-like"/>
    <property type="match status" value="1"/>
</dbReference>
<dbReference type="Proteomes" id="UP000233551">
    <property type="component" value="Unassembled WGS sequence"/>
</dbReference>
<evidence type="ECO:0000256" key="6">
    <source>
        <dbReference type="ARBA" id="ARBA00048336"/>
    </source>
</evidence>
<keyword evidence="3" id="KW-0378">Hydrolase</keyword>
<sequence>MSMSSFDHKPSAVPLVPFSGEDAVQETLLPLSNMRKIPQNLPLLHCSGPYMIDSLCSILEKASSLEPEVGCTHPLMYKGTCLACKECMGDWCGLQLDYLEPGFRVGRKEVGQLRESISRNLLGTRKLHLILDLDNTLLHTISCSALIPDEQHLLAECHVPGKTTGDLFVDPKGIKITKLRPFVLSLLREASTMFDLTLYTTGTRSYADRMVHLLDPEGCYFGNWVIARSDLTSNYKSLDNVLAKEYCTLILDDDSEAWPKHTTNLIPVEPYNYFFNDRSTYRKDCPPQNPDGEGERPHLAIILDVLKAIHQRYFDQYDHGKGGLVDVRTELLSLRRDVLKGCRIFTGRADWVTEMARQLGATIVWEPSSSVTHVISESSTCTYARWALQQNKFLVHPEWVFAAYRLWKRPAEHEFLLKAPRKYRGW</sequence>
<dbReference type="InterPro" id="IPR039189">
    <property type="entry name" value="Fcp1"/>
</dbReference>
<dbReference type="InterPro" id="IPR023214">
    <property type="entry name" value="HAD_sf"/>
</dbReference>
<dbReference type="Pfam" id="PF03031">
    <property type="entry name" value="NIF"/>
    <property type="match status" value="1"/>
</dbReference>
<dbReference type="InterPro" id="IPR001357">
    <property type="entry name" value="BRCT_dom"/>
</dbReference>
<dbReference type="GO" id="GO:0008420">
    <property type="term" value="F:RNA polymerase II CTD heptapeptide repeat phosphatase activity"/>
    <property type="evidence" value="ECO:0007669"/>
    <property type="project" value="InterPro"/>
</dbReference>
<dbReference type="SUPFAM" id="SSF56784">
    <property type="entry name" value="HAD-like"/>
    <property type="match status" value="1"/>
</dbReference>
<dbReference type="InterPro" id="IPR036420">
    <property type="entry name" value="BRCT_dom_sf"/>
</dbReference>
<name>A0A2I0L7N0_PUNGR</name>
<dbReference type="PANTHER" id="PTHR23081">
    <property type="entry name" value="RNA POLYMERASE II CTD PHOSPHATASE"/>
    <property type="match status" value="1"/>
</dbReference>
<accession>A0A2I0L7N0</accession>
<evidence type="ECO:0000256" key="5">
    <source>
        <dbReference type="ARBA" id="ARBA00047761"/>
    </source>
</evidence>
<dbReference type="Gene3D" id="3.40.50.10190">
    <property type="entry name" value="BRCT domain"/>
    <property type="match status" value="1"/>
</dbReference>
<evidence type="ECO:0000256" key="1">
    <source>
        <dbReference type="ARBA" id="ARBA00004123"/>
    </source>
</evidence>
<comment type="subcellular location">
    <subcellularLocation>
        <location evidence="1">Nucleus</location>
    </subcellularLocation>
</comment>
<gene>
    <name evidence="7" type="ORF">CRG98_002875</name>
</gene>
<keyword evidence="4" id="KW-0539">Nucleus</keyword>
<dbReference type="PANTHER" id="PTHR23081:SF36">
    <property type="entry name" value="RNA POLYMERASE II SUBUNIT A C-TERMINAL DOMAIN PHOSPHATASE"/>
    <property type="match status" value="1"/>
</dbReference>
<dbReference type="GO" id="GO:0005634">
    <property type="term" value="C:nucleus"/>
    <property type="evidence" value="ECO:0007669"/>
    <property type="project" value="UniProtKB-SubCell"/>
</dbReference>
<evidence type="ECO:0000256" key="4">
    <source>
        <dbReference type="ARBA" id="ARBA00023242"/>
    </source>
</evidence>
<comment type="catalytic activity">
    <reaction evidence="6">
        <text>O-phospho-L-threonyl-[protein] + H2O = L-threonyl-[protein] + phosphate</text>
        <dbReference type="Rhea" id="RHEA:47004"/>
        <dbReference type="Rhea" id="RHEA-COMP:11060"/>
        <dbReference type="Rhea" id="RHEA-COMP:11605"/>
        <dbReference type="ChEBI" id="CHEBI:15377"/>
        <dbReference type="ChEBI" id="CHEBI:30013"/>
        <dbReference type="ChEBI" id="CHEBI:43474"/>
        <dbReference type="ChEBI" id="CHEBI:61977"/>
        <dbReference type="EC" id="3.1.3.16"/>
    </reaction>
</comment>
<reference evidence="7 8" key="1">
    <citation type="submission" date="2017-11" db="EMBL/GenBank/DDBJ databases">
        <title>De-novo sequencing of pomegranate (Punica granatum L.) genome.</title>
        <authorList>
            <person name="Akparov Z."/>
            <person name="Amiraslanov A."/>
            <person name="Hajiyeva S."/>
            <person name="Abbasov M."/>
            <person name="Kaur K."/>
            <person name="Hamwieh A."/>
            <person name="Solovyev V."/>
            <person name="Salamov A."/>
            <person name="Braich B."/>
            <person name="Kosarev P."/>
            <person name="Mahmoud A."/>
            <person name="Hajiyev E."/>
            <person name="Babayeva S."/>
            <person name="Izzatullayeva V."/>
            <person name="Mammadov A."/>
            <person name="Mammadov A."/>
            <person name="Sharifova S."/>
            <person name="Ojaghi J."/>
            <person name="Eynullazada K."/>
            <person name="Bayramov B."/>
            <person name="Abdulazimova A."/>
            <person name="Shahmuradov I."/>
        </authorList>
    </citation>
    <scope>NUCLEOTIDE SEQUENCE [LARGE SCALE GENOMIC DNA]</scope>
    <source>
        <strain evidence="8">cv. AG2017</strain>
        <tissue evidence="7">Leaf</tissue>
    </source>
</reference>
<dbReference type="InterPro" id="IPR036412">
    <property type="entry name" value="HAD-like_sf"/>
</dbReference>
<dbReference type="CDD" id="cd07521">
    <property type="entry name" value="HAD_FCP1-like"/>
    <property type="match status" value="1"/>
</dbReference>
<comment type="caution">
    <text evidence="7">The sequence shown here is derived from an EMBL/GenBank/DDBJ whole genome shotgun (WGS) entry which is preliminary data.</text>
</comment>
<dbReference type="PROSITE" id="PS50969">
    <property type="entry name" value="FCP1"/>
    <property type="match status" value="1"/>
</dbReference>
<dbReference type="OrthoDB" id="10249888at2759"/>
<evidence type="ECO:0000256" key="3">
    <source>
        <dbReference type="ARBA" id="ARBA00022801"/>
    </source>
</evidence>
<dbReference type="SMART" id="SM00292">
    <property type="entry name" value="BRCT"/>
    <property type="match status" value="1"/>
</dbReference>
<dbReference type="PROSITE" id="PS50172">
    <property type="entry name" value="BRCT"/>
    <property type="match status" value="1"/>
</dbReference>
<evidence type="ECO:0000256" key="2">
    <source>
        <dbReference type="ARBA" id="ARBA00013081"/>
    </source>
</evidence>
<comment type="catalytic activity">
    <reaction evidence="5">
        <text>O-phospho-L-seryl-[protein] + H2O = L-seryl-[protein] + phosphate</text>
        <dbReference type="Rhea" id="RHEA:20629"/>
        <dbReference type="Rhea" id="RHEA-COMP:9863"/>
        <dbReference type="Rhea" id="RHEA-COMP:11604"/>
        <dbReference type="ChEBI" id="CHEBI:15377"/>
        <dbReference type="ChEBI" id="CHEBI:29999"/>
        <dbReference type="ChEBI" id="CHEBI:43474"/>
        <dbReference type="ChEBI" id="CHEBI:83421"/>
        <dbReference type="EC" id="3.1.3.16"/>
    </reaction>
</comment>
<organism evidence="7 8">
    <name type="scientific">Punica granatum</name>
    <name type="common">Pomegranate</name>
    <dbReference type="NCBI Taxonomy" id="22663"/>
    <lineage>
        <taxon>Eukaryota</taxon>
        <taxon>Viridiplantae</taxon>
        <taxon>Streptophyta</taxon>
        <taxon>Embryophyta</taxon>
        <taxon>Tracheophyta</taxon>
        <taxon>Spermatophyta</taxon>
        <taxon>Magnoliopsida</taxon>
        <taxon>eudicotyledons</taxon>
        <taxon>Gunneridae</taxon>
        <taxon>Pentapetalae</taxon>
        <taxon>rosids</taxon>
        <taxon>malvids</taxon>
        <taxon>Myrtales</taxon>
        <taxon>Lythraceae</taxon>
        <taxon>Punica</taxon>
    </lineage>
</organism>
<keyword evidence="8" id="KW-1185">Reference proteome</keyword>
<dbReference type="EC" id="3.1.3.16" evidence="2"/>
<dbReference type="SMART" id="SM00577">
    <property type="entry name" value="CPDc"/>
    <property type="match status" value="1"/>
</dbReference>